<dbReference type="InterPro" id="IPR029063">
    <property type="entry name" value="SAM-dependent_MTases_sf"/>
</dbReference>
<evidence type="ECO:0000256" key="1">
    <source>
        <dbReference type="ARBA" id="ARBA00022603"/>
    </source>
</evidence>
<dbReference type="EC" id="2.1.1.37" evidence="8"/>
<dbReference type="PROSITE" id="PS00094">
    <property type="entry name" value="C5_MTASE_1"/>
    <property type="match status" value="1"/>
</dbReference>
<reference evidence="10 12" key="2">
    <citation type="submission" date="2015-09" db="EMBL/GenBank/DDBJ databases">
        <authorList>
            <consortium name="Swine Surveillance"/>
        </authorList>
    </citation>
    <scope>NUCLEOTIDE SEQUENCE [LARGE SCALE GENOMIC DNA]</scope>
    <source>
        <strain evidence="10 12">5120</strain>
    </source>
</reference>
<dbReference type="GO" id="GO:0009307">
    <property type="term" value="P:DNA restriction-modification system"/>
    <property type="evidence" value="ECO:0007669"/>
    <property type="project" value="UniProtKB-KW"/>
</dbReference>
<keyword evidence="1 6" id="KW-0489">Methyltransferase</keyword>
<evidence type="ECO:0000313" key="10">
    <source>
        <dbReference type="EMBL" id="CUH72211.1"/>
    </source>
</evidence>
<evidence type="ECO:0000256" key="8">
    <source>
        <dbReference type="RuleBase" id="RU000417"/>
    </source>
</evidence>
<gene>
    <name evidence="10" type="primary">dcm</name>
    <name evidence="9" type="ORF">TL5118_02923</name>
    <name evidence="10" type="ORF">TL5120_02007</name>
</gene>
<dbReference type="InterPro" id="IPR001525">
    <property type="entry name" value="C5_MeTfrase"/>
</dbReference>
<dbReference type="SUPFAM" id="SSF53335">
    <property type="entry name" value="S-adenosyl-L-methionine-dependent methyltransferases"/>
    <property type="match status" value="1"/>
</dbReference>
<dbReference type="GO" id="GO:0003886">
    <property type="term" value="F:DNA (cytosine-5-)-methyltransferase activity"/>
    <property type="evidence" value="ECO:0007669"/>
    <property type="project" value="UniProtKB-EC"/>
</dbReference>
<dbReference type="PANTHER" id="PTHR46098:SF1">
    <property type="entry name" value="TRNA (CYTOSINE(38)-C(5))-METHYLTRANSFERASE"/>
    <property type="match status" value="1"/>
</dbReference>
<dbReference type="EMBL" id="CYSB01000037">
    <property type="protein sequence ID" value="CUH68964.1"/>
    <property type="molecule type" value="Genomic_DNA"/>
</dbReference>
<dbReference type="InterPro" id="IPR018117">
    <property type="entry name" value="C5_DNA_meth_AS"/>
</dbReference>
<proteinExistence type="inferred from homology"/>
<reference evidence="9 11" key="1">
    <citation type="submission" date="2015-09" db="EMBL/GenBank/DDBJ databases">
        <authorList>
            <person name="Rodrigo-Torres L."/>
            <person name="Arahal D.R."/>
        </authorList>
    </citation>
    <scope>NUCLEOTIDE SEQUENCE [LARGE SCALE GENOMIC DNA]</scope>
    <source>
        <strain evidence="9 11">CECT 5118</strain>
    </source>
</reference>
<name>A0A0P1FL96_9RHOB</name>
<dbReference type="Pfam" id="PF00145">
    <property type="entry name" value="DNA_methylase"/>
    <property type="match status" value="1"/>
</dbReference>
<dbReference type="Proteomes" id="UP000051086">
    <property type="component" value="Unassembled WGS sequence"/>
</dbReference>
<dbReference type="PRINTS" id="PR00105">
    <property type="entry name" value="C5METTRFRASE"/>
</dbReference>
<dbReference type="CDD" id="cd00315">
    <property type="entry name" value="Cyt_C5_DNA_methylase"/>
    <property type="match status" value="1"/>
</dbReference>
<dbReference type="InterPro" id="IPR050750">
    <property type="entry name" value="C5-MTase"/>
</dbReference>
<dbReference type="EMBL" id="CYSC01000028">
    <property type="protein sequence ID" value="CUH72211.1"/>
    <property type="molecule type" value="Genomic_DNA"/>
</dbReference>
<protein>
    <recommendedName>
        <fullName evidence="8">Cytosine-specific methyltransferase</fullName>
        <ecNumber evidence="8">2.1.1.37</ecNumber>
    </recommendedName>
</protein>
<comment type="similarity">
    <text evidence="6 7">Belongs to the class I-like SAM-binding methyltransferase superfamily. C5-methyltransferase family.</text>
</comment>
<comment type="catalytic activity">
    <reaction evidence="5 8">
        <text>a 2'-deoxycytidine in DNA + S-adenosyl-L-methionine = a 5-methyl-2'-deoxycytidine in DNA + S-adenosyl-L-homocysteine + H(+)</text>
        <dbReference type="Rhea" id="RHEA:13681"/>
        <dbReference type="Rhea" id="RHEA-COMP:11369"/>
        <dbReference type="Rhea" id="RHEA-COMP:11370"/>
        <dbReference type="ChEBI" id="CHEBI:15378"/>
        <dbReference type="ChEBI" id="CHEBI:57856"/>
        <dbReference type="ChEBI" id="CHEBI:59789"/>
        <dbReference type="ChEBI" id="CHEBI:85452"/>
        <dbReference type="ChEBI" id="CHEBI:85454"/>
        <dbReference type="EC" id="2.1.1.37"/>
    </reaction>
</comment>
<keyword evidence="11" id="KW-1185">Reference proteome</keyword>
<evidence type="ECO:0000256" key="5">
    <source>
        <dbReference type="ARBA" id="ARBA00047422"/>
    </source>
</evidence>
<organism evidence="10 12">
    <name type="scientific">Thalassovita autumnalis</name>
    <dbReference type="NCBI Taxonomy" id="2072972"/>
    <lineage>
        <taxon>Bacteria</taxon>
        <taxon>Pseudomonadati</taxon>
        <taxon>Pseudomonadota</taxon>
        <taxon>Alphaproteobacteria</taxon>
        <taxon>Rhodobacterales</taxon>
        <taxon>Roseobacteraceae</taxon>
        <taxon>Thalassovita</taxon>
    </lineage>
</organism>
<dbReference type="GO" id="GO:0032259">
    <property type="term" value="P:methylation"/>
    <property type="evidence" value="ECO:0007669"/>
    <property type="project" value="UniProtKB-KW"/>
</dbReference>
<evidence type="ECO:0000256" key="6">
    <source>
        <dbReference type="PROSITE-ProRule" id="PRU01016"/>
    </source>
</evidence>
<evidence type="ECO:0000313" key="12">
    <source>
        <dbReference type="Proteomes" id="UP000051887"/>
    </source>
</evidence>
<dbReference type="AlphaFoldDB" id="A0A0P1FL96"/>
<accession>A0A0P1FL96</accession>
<feature type="active site" evidence="6">
    <location>
        <position position="79"/>
    </location>
</feature>
<dbReference type="NCBIfam" id="TIGR00675">
    <property type="entry name" value="dcm"/>
    <property type="match status" value="1"/>
</dbReference>
<evidence type="ECO:0000313" key="9">
    <source>
        <dbReference type="EMBL" id="CUH68964.1"/>
    </source>
</evidence>
<evidence type="ECO:0000256" key="3">
    <source>
        <dbReference type="ARBA" id="ARBA00022691"/>
    </source>
</evidence>
<dbReference type="Gene3D" id="3.40.50.150">
    <property type="entry name" value="Vaccinia Virus protein VP39"/>
    <property type="match status" value="1"/>
</dbReference>
<keyword evidence="2 6" id="KW-0808">Transferase</keyword>
<dbReference type="RefSeq" id="WP_058243514.1">
    <property type="nucleotide sequence ID" value="NZ_CYSB01000037.1"/>
</dbReference>
<evidence type="ECO:0000256" key="7">
    <source>
        <dbReference type="RuleBase" id="RU000416"/>
    </source>
</evidence>
<dbReference type="Gene3D" id="3.90.120.30">
    <property type="match status" value="1"/>
</dbReference>
<dbReference type="PROSITE" id="PS51679">
    <property type="entry name" value="SAM_MT_C5"/>
    <property type="match status" value="1"/>
</dbReference>
<keyword evidence="3 6" id="KW-0949">S-adenosyl-L-methionine</keyword>
<dbReference type="PANTHER" id="PTHR46098">
    <property type="entry name" value="TRNA (CYTOSINE(38)-C(5))-METHYLTRANSFERASE"/>
    <property type="match status" value="1"/>
</dbReference>
<keyword evidence="4" id="KW-0680">Restriction system</keyword>
<dbReference type="Proteomes" id="UP000051887">
    <property type="component" value="Unassembled WGS sequence"/>
</dbReference>
<evidence type="ECO:0000256" key="4">
    <source>
        <dbReference type="ARBA" id="ARBA00022747"/>
    </source>
</evidence>
<sequence length="357" mass="39715">MTAVPHGFTFIDLFAGIGGLRIGFEAAGGTCVFTSEWNKFSKETYRANFEDEHEIKGDITKVDEQDIPAHDVLLAGFPCQPFSIAGVSKKNSLGRAHGFADETQGTLFFDVVRILRHHRPRAFLLENVKNLLSHDKGNTFRVILHALDELGYDVDHKVIDARHWVPQHRERIFIAGFRRDVPAAFSLDEVMLPEGPAPTLADILHPQDGSEIVEEPYTTGPLARVGDKYTLTPNLWKYLQNYAAKHKAAGNGFGFGLCQPFNVARTLSARYYKDGSEILIAQDHGTPRRLTPRECARLMGFDRKGSNQPWKIVVSDTQAYRQFGNAVAAPVAIAIAEAMAPWITNTVALHPKRGKRA</sequence>
<evidence type="ECO:0000313" key="11">
    <source>
        <dbReference type="Proteomes" id="UP000051086"/>
    </source>
</evidence>
<evidence type="ECO:0000256" key="2">
    <source>
        <dbReference type="ARBA" id="ARBA00022679"/>
    </source>
</evidence>